<keyword evidence="10" id="KW-1185">Reference proteome</keyword>
<keyword evidence="4" id="KW-0249">Electron transport</keyword>
<keyword evidence="5 6" id="KW-0408">Iron</keyword>
<keyword evidence="7" id="KW-0732">Signal</keyword>
<dbReference type="InterPro" id="IPR050597">
    <property type="entry name" value="Cytochrome_c_Oxidase_Subunit"/>
</dbReference>
<dbReference type="AlphaFoldDB" id="A0A1N6H3Y7"/>
<sequence>MKNFVIAAVSGMVLMLAGQAVAADIEAGKKKAAEVCASCHGIDGNSPAPNFPKIGGQHRSYLAKALKDYKTGGRSDPIMVGMTAALSAEDIENLAFYYSKQSSGLFSGSK</sequence>
<evidence type="ECO:0000256" key="2">
    <source>
        <dbReference type="ARBA" id="ARBA00022617"/>
    </source>
</evidence>
<feature type="domain" description="Cytochrome c" evidence="8">
    <location>
        <begin position="23"/>
        <end position="102"/>
    </location>
</feature>
<evidence type="ECO:0000259" key="8">
    <source>
        <dbReference type="PROSITE" id="PS51007"/>
    </source>
</evidence>
<accession>A0A1N6H3Y7</accession>
<proteinExistence type="predicted"/>
<evidence type="ECO:0000256" key="3">
    <source>
        <dbReference type="ARBA" id="ARBA00022723"/>
    </source>
</evidence>
<dbReference type="GO" id="GO:0009055">
    <property type="term" value="F:electron transfer activity"/>
    <property type="evidence" value="ECO:0007669"/>
    <property type="project" value="InterPro"/>
</dbReference>
<gene>
    <name evidence="9" type="ORF">SAMN02743940_1010</name>
</gene>
<organism evidence="9 10">
    <name type="scientific">Nitrosomonas cryotolerans ATCC 49181</name>
    <dbReference type="NCBI Taxonomy" id="1131553"/>
    <lineage>
        <taxon>Bacteria</taxon>
        <taxon>Pseudomonadati</taxon>
        <taxon>Pseudomonadota</taxon>
        <taxon>Betaproteobacteria</taxon>
        <taxon>Nitrosomonadales</taxon>
        <taxon>Nitrosomonadaceae</taxon>
        <taxon>Nitrosomonas</taxon>
    </lineage>
</organism>
<dbReference type="EMBL" id="FSRO01000001">
    <property type="protein sequence ID" value="SIO14538.1"/>
    <property type="molecule type" value="Genomic_DNA"/>
</dbReference>
<evidence type="ECO:0000313" key="10">
    <source>
        <dbReference type="Proteomes" id="UP000185062"/>
    </source>
</evidence>
<feature type="chain" id="PRO_5009936323" evidence="7">
    <location>
        <begin position="23"/>
        <end position="110"/>
    </location>
</feature>
<feature type="signal peptide" evidence="7">
    <location>
        <begin position="1"/>
        <end position="22"/>
    </location>
</feature>
<protein>
    <submittedName>
        <fullName evidence="9">Cytochrome c553</fullName>
    </submittedName>
</protein>
<dbReference type="SUPFAM" id="SSF46626">
    <property type="entry name" value="Cytochrome c"/>
    <property type="match status" value="1"/>
</dbReference>
<dbReference type="InterPro" id="IPR009056">
    <property type="entry name" value="Cyt_c-like_dom"/>
</dbReference>
<dbReference type="PANTHER" id="PTHR33751:SF9">
    <property type="entry name" value="CYTOCHROME C4"/>
    <property type="match status" value="1"/>
</dbReference>
<dbReference type="GO" id="GO:0020037">
    <property type="term" value="F:heme binding"/>
    <property type="evidence" value="ECO:0007669"/>
    <property type="project" value="InterPro"/>
</dbReference>
<evidence type="ECO:0000256" key="4">
    <source>
        <dbReference type="ARBA" id="ARBA00022982"/>
    </source>
</evidence>
<keyword evidence="3 6" id="KW-0479">Metal-binding</keyword>
<reference evidence="9 10" key="1">
    <citation type="submission" date="2016-12" db="EMBL/GenBank/DDBJ databases">
        <authorList>
            <person name="Song W.-J."/>
            <person name="Kurnit D.M."/>
        </authorList>
    </citation>
    <scope>NUCLEOTIDE SEQUENCE [LARGE SCALE GENOMIC DNA]</scope>
    <source>
        <strain evidence="9 10">ATCC 49181</strain>
    </source>
</reference>
<dbReference type="Gene3D" id="1.10.760.10">
    <property type="entry name" value="Cytochrome c-like domain"/>
    <property type="match status" value="1"/>
</dbReference>
<keyword evidence="1" id="KW-0813">Transport</keyword>
<dbReference type="RefSeq" id="WP_028461417.1">
    <property type="nucleotide sequence ID" value="NZ_FSRO01000001.1"/>
</dbReference>
<evidence type="ECO:0000256" key="6">
    <source>
        <dbReference type="PROSITE-ProRule" id="PRU00433"/>
    </source>
</evidence>
<keyword evidence="2 6" id="KW-0349">Heme</keyword>
<name>A0A1N6H3Y7_9PROT</name>
<dbReference type="PROSITE" id="PS51007">
    <property type="entry name" value="CYTC"/>
    <property type="match status" value="1"/>
</dbReference>
<dbReference type="InterPro" id="IPR036909">
    <property type="entry name" value="Cyt_c-like_dom_sf"/>
</dbReference>
<dbReference type="eggNOG" id="COG2863">
    <property type="taxonomic scope" value="Bacteria"/>
</dbReference>
<evidence type="ECO:0000256" key="7">
    <source>
        <dbReference type="SAM" id="SignalP"/>
    </source>
</evidence>
<evidence type="ECO:0000313" key="9">
    <source>
        <dbReference type="EMBL" id="SIO14538.1"/>
    </source>
</evidence>
<dbReference type="GO" id="GO:0046872">
    <property type="term" value="F:metal ion binding"/>
    <property type="evidence" value="ECO:0007669"/>
    <property type="project" value="UniProtKB-KW"/>
</dbReference>
<evidence type="ECO:0000256" key="1">
    <source>
        <dbReference type="ARBA" id="ARBA00022448"/>
    </source>
</evidence>
<dbReference type="PANTHER" id="PTHR33751">
    <property type="entry name" value="CBB3-TYPE CYTOCHROME C OXIDASE SUBUNIT FIXP"/>
    <property type="match status" value="1"/>
</dbReference>
<evidence type="ECO:0000256" key="5">
    <source>
        <dbReference type="ARBA" id="ARBA00023004"/>
    </source>
</evidence>
<dbReference type="STRING" id="44575.SAMN05216419_101530"/>
<dbReference type="Proteomes" id="UP000185062">
    <property type="component" value="Unassembled WGS sequence"/>
</dbReference>
<dbReference type="Pfam" id="PF00034">
    <property type="entry name" value="Cytochrom_C"/>
    <property type="match status" value="1"/>
</dbReference>